<evidence type="ECO:0000313" key="3">
    <source>
        <dbReference type="Proteomes" id="UP000775547"/>
    </source>
</evidence>
<sequence length="166" mass="18395">MLLSQVEMNCVCNALELYKHQLRPENMKTRMNLNSPDPQKDLEDQRAQQTLEVRTYAGHRSKNSSEKVGGLSSCPVEMMLEPWLTLQSSGWLVIHYGETTPFEDQGGRWTPKGMLALHNGLSRHYNMPGVNYRVYDEVVRKAGRGDAAAPPAHGSSSAAPPGKSGD</sequence>
<dbReference type="AlphaFoldDB" id="A0A9P7G5Z8"/>
<organism evidence="2 3">
    <name type="scientific">Asterophora parasitica</name>
    <dbReference type="NCBI Taxonomy" id="117018"/>
    <lineage>
        <taxon>Eukaryota</taxon>
        <taxon>Fungi</taxon>
        <taxon>Dikarya</taxon>
        <taxon>Basidiomycota</taxon>
        <taxon>Agaricomycotina</taxon>
        <taxon>Agaricomycetes</taxon>
        <taxon>Agaricomycetidae</taxon>
        <taxon>Agaricales</taxon>
        <taxon>Tricholomatineae</taxon>
        <taxon>Lyophyllaceae</taxon>
        <taxon>Asterophora</taxon>
    </lineage>
</organism>
<comment type="caution">
    <text evidence="2">The sequence shown here is derived from an EMBL/GenBank/DDBJ whole genome shotgun (WGS) entry which is preliminary data.</text>
</comment>
<name>A0A9P7G5Z8_9AGAR</name>
<feature type="region of interest" description="Disordered" evidence="1">
    <location>
        <begin position="144"/>
        <end position="166"/>
    </location>
</feature>
<reference evidence="2" key="1">
    <citation type="submission" date="2020-07" db="EMBL/GenBank/DDBJ databases">
        <authorList>
            <person name="Nieuwenhuis M."/>
            <person name="Van De Peppel L.J.J."/>
        </authorList>
    </citation>
    <scope>NUCLEOTIDE SEQUENCE</scope>
    <source>
        <strain evidence="2">AP01</strain>
        <tissue evidence="2">Mycelium</tissue>
    </source>
</reference>
<protein>
    <submittedName>
        <fullName evidence="2">Uncharacterized protein</fullName>
    </submittedName>
</protein>
<reference evidence="2" key="2">
    <citation type="submission" date="2021-10" db="EMBL/GenBank/DDBJ databases">
        <title>Phylogenomics reveals ancestral predisposition of the termite-cultivated fungus Termitomyces towards a domesticated lifestyle.</title>
        <authorList>
            <person name="Auxier B."/>
            <person name="Grum-Grzhimaylo A."/>
            <person name="Cardenas M.E."/>
            <person name="Lodge J.D."/>
            <person name="Laessoe T."/>
            <person name="Pedersen O."/>
            <person name="Smith M.E."/>
            <person name="Kuyper T.W."/>
            <person name="Franco-Molano E.A."/>
            <person name="Baroni T.J."/>
            <person name="Aanen D.K."/>
        </authorList>
    </citation>
    <scope>NUCLEOTIDE SEQUENCE</scope>
    <source>
        <strain evidence="2">AP01</strain>
        <tissue evidence="2">Mycelium</tissue>
    </source>
</reference>
<accession>A0A9P7G5Z8</accession>
<keyword evidence="3" id="KW-1185">Reference proteome</keyword>
<evidence type="ECO:0000313" key="2">
    <source>
        <dbReference type="EMBL" id="KAG5642768.1"/>
    </source>
</evidence>
<gene>
    <name evidence="2" type="ORF">DXG03_002147</name>
</gene>
<proteinExistence type="predicted"/>
<evidence type="ECO:0000256" key="1">
    <source>
        <dbReference type="SAM" id="MobiDB-lite"/>
    </source>
</evidence>
<feature type="compositionally biased region" description="Low complexity" evidence="1">
    <location>
        <begin position="145"/>
        <end position="166"/>
    </location>
</feature>
<dbReference type="Proteomes" id="UP000775547">
    <property type="component" value="Unassembled WGS sequence"/>
</dbReference>
<dbReference type="EMBL" id="JABCKV010000159">
    <property type="protein sequence ID" value="KAG5642768.1"/>
    <property type="molecule type" value="Genomic_DNA"/>
</dbReference>